<dbReference type="KEGG" id="dfg:B0537_04855"/>
<feature type="binding site" evidence="17">
    <location>
        <begin position="106"/>
        <end position="110"/>
    </location>
    <ligand>
        <name>NAD(+)</name>
        <dbReference type="ChEBI" id="CHEBI:57540"/>
    </ligand>
</feature>
<dbReference type="NCBIfam" id="TIGR01357">
    <property type="entry name" value="aroB"/>
    <property type="match status" value="1"/>
</dbReference>
<feature type="domain" description="3-dehydroquinate synthase N-terminal" evidence="18">
    <location>
        <begin position="68"/>
        <end position="180"/>
    </location>
</feature>
<evidence type="ECO:0000256" key="12">
    <source>
        <dbReference type="ARBA" id="ARBA00022833"/>
    </source>
</evidence>
<dbReference type="RefSeq" id="WP_077713427.1">
    <property type="nucleotide sequence ID" value="NZ_CP019698.1"/>
</dbReference>
<dbReference type="UniPathway" id="UPA00053">
    <property type="reaction ID" value="UER00085"/>
</dbReference>
<dbReference type="GO" id="GO:0046872">
    <property type="term" value="F:metal ion binding"/>
    <property type="evidence" value="ECO:0007669"/>
    <property type="project" value="UniProtKB-KW"/>
</dbReference>
<evidence type="ECO:0000256" key="2">
    <source>
        <dbReference type="ARBA" id="ARBA00001911"/>
    </source>
</evidence>
<dbReference type="Proteomes" id="UP000189464">
    <property type="component" value="Chromosome"/>
</dbReference>
<name>A0A1S6IUM1_9FIRM</name>
<reference evidence="20 21" key="1">
    <citation type="journal article" date="2016" name="Int. J. Syst. Evol. Microbiol.">
        <title>Desulfotomaculum ferrireducens sp. nov., a moderately thermophilic sulfate-reducing and dissimilatory Fe(III)-reducing bacterium isolated from compost.</title>
        <authorList>
            <person name="Yang G."/>
            <person name="Guo J."/>
            <person name="Zhuang L."/>
            <person name="Yuan Y."/>
            <person name="Zhou S."/>
        </authorList>
    </citation>
    <scope>NUCLEOTIDE SEQUENCE [LARGE SCALE GENOMIC DNA]</scope>
    <source>
        <strain evidence="20 21">GSS09</strain>
    </source>
</reference>
<dbReference type="OrthoDB" id="9806583at2"/>
<evidence type="ECO:0000256" key="3">
    <source>
        <dbReference type="ARBA" id="ARBA00004496"/>
    </source>
</evidence>
<evidence type="ECO:0000256" key="17">
    <source>
        <dbReference type="HAMAP-Rule" id="MF_00110"/>
    </source>
</evidence>
<keyword evidence="16 17" id="KW-0170">Cobalt</keyword>
<dbReference type="Gene3D" id="1.20.1090.10">
    <property type="entry name" value="Dehydroquinate synthase-like - alpha domain"/>
    <property type="match status" value="1"/>
</dbReference>
<dbReference type="InterPro" id="IPR030960">
    <property type="entry name" value="DHQS/DOIS_N"/>
</dbReference>
<keyword evidence="13 17" id="KW-0520">NAD</keyword>
<dbReference type="STRING" id="1833852.B0537_04855"/>
<evidence type="ECO:0000259" key="19">
    <source>
        <dbReference type="Pfam" id="PF24621"/>
    </source>
</evidence>
<organism evidence="20 21">
    <name type="scientific">Desulforamulus ferrireducens</name>
    <dbReference type="NCBI Taxonomy" id="1833852"/>
    <lineage>
        <taxon>Bacteria</taxon>
        <taxon>Bacillati</taxon>
        <taxon>Bacillota</taxon>
        <taxon>Clostridia</taxon>
        <taxon>Eubacteriales</taxon>
        <taxon>Peptococcaceae</taxon>
        <taxon>Desulforamulus</taxon>
    </lineage>
</organism>
<dbReference type="AlphaFoldDB" id="A0A1S6IUM1"/>
<keyword evidence="12 17" id="KW-0862">Zinc</keyword>
<evidence type="ECO:0000256" key="16">
    <source>
        <dbReference type="ARBA" id="ARBA00023285"/>
    </source>
</evidence>
<evidence type="ECO:0000256" key="7">
    <source>
        <dbReference type="ARBA" id="ARBA00017684"/>
    </source>
</evidence>
<dbReference type="PANTHER" id="PTHR43622:SF7">
    <property type="entry name" value="3-DEHYDROQUINATE SYNTHASE, CHLOROPLASTIC"/>
    <property type="match status" value="1"/>
</dbReference>
<keyword evidence="15 17" id="KW-0456">Lyase</keyword>
<dbReference type="InterPro" id="IPR016037">
    <property type="entry name" value="DHQ_synth_AroB"/>
</dbReference>
<dbReference type="GO" id="GO:0003856">
    <property type="term" value="F:3-dehydroquinate synthase activity"/>
    <property type="evidence" value="ECO:0007669"/>
    <property type="project" value="UniProtKB-UniRule"/>
</dbReference>
<keyword evidence="8 17" id="KW-0963">Cytoplasm</keyword>
<dbReference type="EMBL" id="CP019698">
    <property type="protein sequence ID" value="AQS58472.1"/>
    <property type="molecule type" value="Genomic_DNA"/>
</dbReference>
<comment type="caution">
    <text evidence="17">Lacks conserved residue(s) required for the propagation of feature annotation.</text>
</comment>
<comment type="subcellular location">
    <subcellularLocation>
        <location evidence="3 17">Cytoplasm</location>
    </subcellularLocation>
</comment>
<dbReference type="FunFam" id="3.40.50.1970:FF:000001">
    <property type="entry name" value="3-dehydroquinate synthase"/>
    <property type="match status" value="1"/>
</dbReference>
<dbReference type="GO" id="GO:0009423">
    <property type="term" value="P:chorismate biosynthetic process"/>
    <property type="evidence" value="ECO:0007669"/>
    <property type="project" value="UniProtKB-UniRule"/>
</dbReference>
<keyword evidence="21" id="KW-1185">Reference proteome</keyword>
<evidence type="ECO:0000256" key="6">
    <source>
        <dbReference type="ARBA" id="ARBA00013031"/>
    </source>
</evidence>
<dbReference type="Pfam" id="PF24621">
    <property type="entry name" value="DHQS_C"/>
    <property type="match status" value="1"/>
</dbReference>
<dbReference type="PIRSF" id="PIRSF001455">
    <property type="entry name" value="DHQ_synth"/>
    <property type="match status" value="1"/>
</dbReference>
<evidence type="ECO:0000256" key="11">
    <source>
        <dbReference type="ARBA" id="ARBA00022741"/>
    </source>
</evidence>
<keyword evidence="14 17" id="KW-0057">Aromatic amino acid biosynthesis</keyword>
<feature type="binding site" evidence="17">
    <location>
        <position position="152"/>
    </location>
    <ligand>
        <name>NAD(+)</name>
        <dbReference type="ChEBI" id="CHEBI:57540"/>
    </ligand>
</feature>
<dbReference type="CDD" id="cd08195">
    <property type="entry name" value="DHQS"/>
    <property type="match status" value="1"/>
</dbReference>
<dbReference type="Pfam" id="PF01761">
    <property type="entry name" value="DHQ_synthase"/>
    <property type="match status" value="1"/>
</dbReference>
<dbReference type="InterPro" id="IPR050071">
    <property type="entry name" value="Dehydroquinate_synthase"/>
</dbReference>
<feature type="binding site" evidence="17">
    <location>
        <position position="265"/>
    </location>
    <ligand>
        <name>Zn(2+)</name>
        <dbReference type="ChEBI" id="CHEBI:29105"/>
    </ligand>
</feature>
<gene>
    <name evidence="17" type="primary">aroB</name>
    <name evidence="20" type="ORF">B0537_04855</name>
</gene>
<dbReference type="GO" id="GO:0000166">
    <property type="term" value="F:nucleotide binding"/>
    <property type="evidence" value="ECO:0007669"/>
    <property type="project" value="UniProtKB-KW"/>
</dbReference>
<dbReference type="GO" id="GO:0009073">
    <property type="term" value="P:aromatic amino acid family biosynthetic process"/>
    <property type="evidence" value="ECO:0007669"/>
    <property type="project" value="UniProtKB-KW"/>
</dbReference>
<dbReference type="HAMAP" id="MF_00110">
    <property type="entry name" value="DHQ_synthase"/>
    <property type="match status" value="1"/>
</dbReference>
<evidence type="ECO:0000313" key="21">
    <source>
        <dbReference type="Proteomes" id="UP000189464"/>
    </source>
</evidence>
<dbReference type="InterPro" id="IPR030963">
    <property type="entry name" value="DHQ_synth_fam"/>
</dbReference>
<keyword evidence="11 17" id="KW-0547">Nucleotide-binding</keyword>
<feature type="binding site" evidence="17">
    <location>
        <begin position="170"/>
        <end position="173"/>
    </location>
    <ligand>
        <name>NAD(+)</name>
        <dbReference type="ChEBI" id="CHEBI:57540"/>
    </ligand>
</feature>
<comment type="cofactor">
    <cofactor evidence="17">
        <name>Co(2+)</name>
        <dbReference type="ChEBI" id="CHEBI:48828"/>
    </cofactor>
    <cofactor evidence="17">
        <name>Zn(2+)</name>
        <dbReference type="ChEBI" id="CHEBI:29105"/>
    </cofactor>
    <text evidence="17">Binds 1 divalent metal cation per subunit. Can use either Co(2+) or Zn(2+).</text>
</comment>
<feature type="domain" description="3-dehydroquinate synthase C-terminal" evidence="19">
    <location>
        <begin position="182"/>
        <end position="326"/>
    </location>
</feature>
<evidence type="ECO:0000256" key="5">
    <source>
        <dbReference type="ARBA" id="ARBA00005412"/>
    </source>
</evidence>
<keyword evidence="10 17" id="KW-0479">Metal-binding</keyword>
<feature type="binding site" evidence="17">
    <location>
        <position position="185"/>
    </location>
    <ligand>
        <name>Zn(2+)</name>
        <dbReference type="ChEBI" id="CHEBI:29105"/>
    </ligand>
</feature>
<accession>A0A1S6IUM1</accession>
<evidence type="ECO:0000256" key="8">
    <source>
        <dbReference type="ARBA" id="ARBA00022490"/>
    </source>
</evidence>
<protein>
    <recommendedName>
        <fullName evidence="7 17">3-dehydroquinate synthase</fullName>
        <shortName evidence="17">DHQS</shortName>
        <ecNumber evidence="6 17">4.2.3.4</ecNumber>
    </recommendedName>
</protein>
<feature type="binding site" evidence="17">
    <location>
        <position position="143"/>
    </location>
    <ligand>
        <name>NAD(+)</name>
        <dbReference type="ChEBI" id="CHEBI:57540"/>
    </ligand>
</feature>
<dbReference type="Gene3D" id="3.40.50.1970">
    <property type="match status" value="1"/>
</dbReference>
<evidence type="ECO:0000313" key="20">
    <source>
        <dbReference type="EMBL" id="AQS58472.1"/>
    </source>
</evidence>
<evidence type="ECO:0000256" key="4">
    <source>
        <dbReference type="ARBA" id="ARBA00004661"/>
    </source>
</evidence>
<evidence type="ECO:0000259" key="18">
    <source>
        <dbReference type="Pfam" id="PF01761"/>
    </source>
</evidence>
<sequence length="362" mass="38974">MRTVIVALAKRSYPINIGSGILQELPEQLAPLSLGQKVLVVTDSQVGPLYGPRVKELLAGAGFSVAMVQIPAGETSKTLEQAAQLYDAAFSFGLDRKCAMIALGGGVVGDITGFVAATYMRGVPFIQVPTTLLAQVDSSVGGKVAVNHPQGKNIIGAFYQPKLVQIDVATLETLNIRELRAGLAEVIKYGVIWDGEFFSWLERNHTKLINLDPEALAYAIETCCQIKAAVVEQDETEQGKRALLNYGHTLGHALEALSGYGTYLHGEAVAVGMVAAARLAVQQGLLSRNDYQRIYTLLDNLQLPTEIPTDIKPEAIIELMFSDKKVYDGKLTLILPTGIGKAKICTDFPETQLDGLFNNGVS</sequence>
<dbReference type="EC" id="4.2.3.4" evidence="6 17"/>
<comment type="pathway">
    <text evidence="4 17">Metabolic intermediate biosynthesis; chorismate biosynthesis; chorismate from D-erythrose 4-phosphate and phosphoenolpyruvate: step 2/7.</text>
</comment>
<dbReference type="PANTHER" id="PTHR43622">
    <property type="entry name" value="3-DEHYDROQUINATE SYNTHASE"/>
    <property type="match status" value="1"/>
</dbReference>
<dbReference type="SUPFAM" id="SSF56796">
    <property type="entry name" value="Dehydroquinate synthase-like"/>
    <property type="match status" value="1"/>
</dbReference>
<proteinExistence type="inferred from homology"/>
<evidence type="ECO:0000256" key="9">
    <source>
        <dbReference type="ARBA" id="ARBA00022605"/>
    </source>
</evidence>
<evidence type="ECO:0000256" key="15">
    <source>
        <dbReference type="ARBA" id="ARBA00023239"/>
    </source>
</evidence>
<keyword evidence="9 17" id="KW-0028">Amino-acid biosynthesis</keyword>
<feature type="binding site" evidence="17">
    <location>
        <position position="248"/>
    </location>
    <ligand>
        <name>Zn(2+)</name>
        <dbReference type="ChEBI" id="CHEBI:29105"/>
    </ligand>
</feature>
<dbReference type="InterPro" id="IPR056179">
    <property type="entry name" value="DHQS_C"/>
</dbReference>
<evidence type="ECO:0000256" key="10">
    <source>
        <dbReference type="ARBA" id="ARBA00022723"/>
    </source>
</evidence>
<evidence type="ECO:0000256" key="1">
    <source>
        <dbReference type="ARBA" id="ARBA00001393"/>
    </source>
</evidence>
<evidence type="ECO:0000256" key="13">
    <source>
        <dbReference type="ARBA" id="ARBA00023027"/>
    </source>
</evidence>
<dbReference type="GO" id="GO:0008652">
    <property type="term" value="P:amino acid biosynthetic process"/>
    <property type="evidence" value="ECO:0007669"/>
    <property type="project" value="UniProtKB-KW"/>
</dbReference>
<comment type="similarity">
    <text evidence="5 17">Belongs to the sugar phosphate cyclases superfamily. Dehydroquinate synthase family.</text>
</comment>
<feature type="binding site" evidence="17">
    <location>
        <begin position="130"/>
        <end position="131"/>
    </location>
    <ligand>
        <name>NAD(+)</name>
        <dbReference type="ChEBI" id="CHEBI:57540"/>
    </ligand>
</feature>
<comment type="catalytic activity">
    <reaction evidence="1 17">
        <text>7-phospho-2-dehydro-3-deoxy-D-arabino-heptonate = 3-dehydroquinate + phosphate</text>
        <dbReference type="Rhea" id="RHEA:21968"/>
        <dbReference type="ChEBI" id="CHEBI:32364"/>
        <dbReference type="ChEBI" id="CHEBI:43474"/>
        <dbReference type="ChEBI" id="CHEBI:58394"/>
        <dbReference type="EC" id="4.2.3.4"/>
    </reaction>
</comment>
<evidence type="ECO:0000256" key="14">
    <source>
        <dbReference type="ARBA" id="ARBA00023141"/>
    </source>
</evidence>
<comment type="function">
    <text evidence="17">Catalyzes the conversion of 3-deoxy-D-arabino-heptulosonate 7-phosphate (DAHP) to dehydroquinate (DHQ).</text>
</comment>
<comment type="cofactor">
    <cofactor evidence="2 17">
        <name>NAD(+)</name>
        <dbReference type="ChEBI" id="CHEBI:57540"/>
    </cofactor>
</comment>
<dbReference type="GO" id="GO:0005737">
    <property type="term" value="C:cytoplasm"/>
    <property type="evidence" value="ECO:0007669"/>
    <property type="project" value="UniProtKB-SubCell"/>
</dbReference>